<comment type="caution">
    <text evidence="8">The sequence shown here is derived from an EMBL/GenBank/DDBJ whole genome shotgun (WGS) entry which is preliminary data.</text>
</comment>
<evidence type="ECO:0000256" key="2">
    <source>
        <dbReference type="ARBA" id="ARBA00023015"/>
    </source>
</evidence>
<feature type="domain" description="RNA polymerase sigma-70 region 2" evidence="6">
    <location>
        <begin position="10"/>
        <end position="69"/>
    </location>
</feature>
<dbReference type="GO" id="GO:0006352">
    <property type="term" value="P:DNA-templated transcription initiation"/>
    <property type="evidence" value="ECO:0007669"/>
    <property type="project" value="InterPro"/>
</dbReference>
<evidence type="ECO:0000256" key="4">
    <source>
        <dbReference type="ARBA" id="ARBA00023125"/>
    </source>
</evidence>
<gene>
    <name evidence="8" type="ORF">EV193_103297</name>
</gene>
<reference evidence="8 9" key="1">
    <citation type="submission" date="2019-02" db="EMBL/GenBank/DDBJ databases">
        <title>Genomic Encyclopedia of Type Strains, Phase IV (KMG-IV): sequencing the most valuable type-strain genomes for metagenomic binning, comparative biology and taxonomic classification.</title>
        <authorList>
            <person name="Goeker M."/>
        </authorList>
    </citation>
    <scope>NUCLEOTIDE SEQUENCE [LARGE SCALE GENOMIC DNA]</scope>
    <source>
        <strain evidence="8 9">DSM 101727</strain>
    </source>
</reference>
<dbReference type="PANTHER" id="PTHR43133:SF50">
    <property type="entry name" value="ECF RNA POLYMERASE SIGMA FACTOR SIGM"/>
    <property type="match status" value="1"/>
</dbReference>
<keyword evidence="9" id="KW-1185">Reference proteome</keyword>
<dbReference type="InterPro" id="IPR013249">
    <property type="entry name" value="RNA_pol_sigma70_r4_t2"/>
</dbReference>
<evidence type="ECO:0000256" key="1">
    <source>
        <dbReference type="ARBA" id="ARBA00010641"/>
    </source>
</evidence>
<dbReference type="Pfam" id="PF04542">
    <property type="entry name" value="Sigma70_r2"/>
    <property type="match status" value="1"/>
</dbReference>
<dbReference type="NCBIfam" id="TIGR02937">
    <property type="entry name" value="sigma70-ECF"/>
    <property type="match status" value="1"/>
</dbReference>
<dbReference type="Proteomes" id="UP000294257">
    <property type="component" value="Unassembled WGS sequence"/>
</dbReference>
<dbReference type="OrthoDB" id="3692620at2"/>
<sequence length="170" mass="19235">MTFEEFLAAELPGLTRFSAVLTGNRHLAEDVLQDALVRAHARWGRIGGMDRPDAYVRRIVTTSYLSWRRLWATRKIHPVEDLSKFEYLENTPDPAVSVVRTDHVRRLVASLPRRQRAAVVLRFYVGCDDTEAATAMGCSVQTVRSHISRALDALRAHPSMREHVETGAKL</sequence>
<evidence type="ECO:0000259" key="7">
    <source>
        <dbReference type="Pfam" id="PF08281"/>
    </source>
</evidence>
<dbReference type="Gene3D" id="1.10.10.10">
    <property type="entry name" value="Winged helix-like DNA-binding domain superfamily/Winged helix DNA-binding domain"/>
    <property type="match status" value="1"/>
</dbReference>
<dbReference type="SUPFAM" id="SSF88946">
    <property type="entry name" value="Sigma2 domain of RNA polymerase sigma factors"/>
    <property type="match status" value="1"/>
</dbReference>
<evidence type="ECO:0000313" key="9">
    <source>
        <dbReference type="Proteomes" id="UP000294257"/>
    </source>
</evidence>
<dbReference type="Gene3D" id="1.10.1740.10">
    <property type="match status" value="1"/>
</dbReference>
<dbReference type="InterPro" id="IPR036388">
    <property type="entry name" value="WH-like_DNA-bd_sf"/>
</dbReference>
<name>A0A4Q7KVD9_9PSEU</name>
<organism evidence="8 9">
    <name type="scientific">Herbihabitans rhizosphaerae</name>
    <dbReference type="NCBI Taxonomy" id="1872711"/>
    <lineage>
        <taxon>Bacteria</taxon>
        <taxon>Bacillati</taxon>
        <taxon>Actinomycetota</taxon>
        <taxon>Actinomycetes</taxon>
        <taxon>Pseudonocardiales</taxon>
        <taxon>Pseudonocardiaceae</taxon>
        <taxon>Herbihabitans</taxon>
    </lineage>
</organism>
<protein>
    <submittedName>
        <fullName evidence="8">RNA polymerase sigma-70 factor (Sigma-E family)</fullName>
    </submittedName>
</protein>
<keyword evidence="4" id="KW-0238">DNA-binding</keyword>
<comment type="similarity">
    <text evidence="1">Belongs to the sigma-70 factor family. ECF subfamily.</text>
</comment>
<evidence type="ECO:0000259" key="6">
    <source>
        <dbReference type="Pfam" id="PF04542"/>
    </source>
</evidence>
<dbReference type="InterPro" id="IPR007627">
    <property type="entry name" value="RNA_pol_sigma70_r2"/>
</dbReference>
<proteinExistence type="inferred from homology"/>
<dbReference type="GO" id="GO:0016987">
    <property type="term" value="F:sigma factor activity"/>
    <property type="evidence" value="ECO:0007669"/>
    <property type="project" value="UniProtKB-KW"/>
</dbReference>
<accession>A0A4Q7KVD9</accession>
<dbReference type="InterPro" id="IPR014284">
    <property type="entry name" value="RNA_pol_sigma-70_dom"/>
</dbReference>
<dbReference type="SUPFAM" id="SSF88659">
    <property type="entry name" value="Sigma3 and sigma4 domains of RNA polymerase sigma factors"/>
    <property type="match status" value="1"/>
</dbReference>
<dbReference type="RefSeq" id="WP_130343957.1">
    <property type="nucleotide sequence ID" value="NZ_SGWQ01000003.1"/>
</dbReference>
<dbReference type="EMBL" id="SGWQ01000003">
    <property type="protein sequence ID" value="RZS40979.1"/>
    <property type="molecule type" value="Genomic_DNA"/>
</dbReference>
<dbReference type="InterPro" id="IPR013325">
    <property type="entry name" value="RNA_pol_sigma_r2"/>
</dbReference>
<evidence type="ECO:0000313" key="8">
    <source>
        <dbReference type="EMBL" id="RZS40979.1"/>
    </source>
</evidence>
<dbReference type="InterPro" id="IPR013324">
    <property type="entry name" value="RNA_pol_sigma_r3/r4-like"/>
</dbReference>
<keyword evidence="5" id="KW-0804">Transcription</keyword>
<evidence type="ECO:0000256" key="3">
    <source>
        <dbReference type="ARBA" id="ARBA00023082"/>
    </source>
</evidence>
<dbReference type="AlphaFoldDB" id="A0A4Q7KVD9"/>
<feature type="domain" description="RNA polymerase sigma factor 70 region 4 type 2" evidence="7">
    <location>
        <begin position="104"/>
        <end position="154"/>
    </location>
</feature>
<dbReference type="InterPro" id="IPR039425">
    <property type="entry name" value="RNA_pol_sigma-70-like"/>
</dbReference>
<evidence type="ECO:0000256" key="5">
    <source>
        <dbReference type="ARBA" id="ARBA00023163"/>
    </source>
</evidence>
<dbReference type="CDD" id="cd06171">
    <property type="entry name" value="Sigma70_r4"/>
    <property type="match status" value="1"/>
</dbReference>
<dbReference type="Pfam" id="PF08281">
    <property type="entry name" value="Sigma70_r4_2"/>
    <property type="match status" value="1"/>
</dbReference>
<dbReference type="PANTHER" id="PTHR43133">
    <property type="entry name" value="RNA POLYMERASE ECF-TYPE SIGMA FACTO"/>
    <property type="match status" value="1"/>
</dbReference>
<keyword evidence="2" id="KW-0805">Transcription regulation</keyword>
<dbReference type="GO" id="GO:0003677">
    <property type="term" value="F:DNA binding"/>
    <property type="evidence" value="ECO:0007669"/>
    <property type="project" value="UniProtKB-KW"/>
</dbReference>
<keyword evidence="3" id="KW-0731">Sigma factor</keyword>